<reference evidence="1 2" key="1">
    <citation type="submission" date="2016-11" db="EMBL/GenBank/DDBJ databases">
        <title>Whole genomes of Flavobacteriaceae.</title>
        <authorList>
            <person name="Stine C."/>
            <person name="Li C."/>
            <person name="Tadesse D."/>
        </authorList>
    </citation>
    <scope>NUCLEOTIDE SEQUENCE [LARGE SCALE GENOMIC DNA]</scope>
    <source>
        <strain evidence="1 2">DSM 15937</strain>
    </source>
</reference>
<sequence>MIKKIVLIIALYTGINAFSQSMDCTKFKNIKFYAPAFPSQYAIRKDSIQESYNNDKLEVSWKVKWMSDCKFEIECLKNTGDEQVKVGDKFIYTIIEIEDECFKVAIWYTNDKYPAGDTFERVLCIKKD</sequence>
<dbReference type="EMBL" id="MUGV01000036">
    <property type="protein sequence ID" value="OXA76537.1"/>
    <property type="molecule type" value="Genomic_DNA"/>
</dbReference>
<comment type="caution">
    <text evidence="1">The sequence shown here is derived from an EMBL/GenBank/DDBJ whole genome shotgun (WGS) entry which is preliminary data.</text>
</comment>
<organism evidence="1 2">
    <name type="scientific">Flavobacterium frigidimaris</name>
    <dbReference type="NCBI Taxonomy" id="262320"/>
    <lineage>
        <taxon>Bacteria</taxon>
        <taxon>Pseudomonadati</taxon>
        <taxon>Bacteroidota</taxon>
        <taxon>Flavobacteriia</taxon>
        <taxon>Flavobacteriales</taxon>
        <taxon>Flavobacteriaceae</taxon>
        <taxon>Flavobacterium</taxon>
    </lineage>
</organism>
<name>A0ABX4BLW8_FLAFR</name>
<protein>
    <submittedName>
        <fullName evidence="1">Uncharacterized protein</fullName>
    </submittedName>
</protein>
<dbReference type="Proteomes" id="UP000198382">
    <property type="component" value="Unassembled WGS sequence"/>
</dbReference>
<gene>
    <name evidence="1" type="ORF">B0A65_18670</name>
</gene>
<accession>A0ABX4BLW8</accession>
<dbReference type="RefSeq" id="WP_074664032.1">
    <property type="nucleotide sequence ID" value="NZ_MUGV01000036.1"/>
</dbReference>
<keyword evidence="2" id="KW-1185">Reference proteome</keyword>
<proteinExistence type="predicted"/>
<evidence type="ECO:0000313" key="1">
    <source>
        <dbReference type="EMBL" id="OXA76537.1"/>
    </source>
</evidence>
<evidence type="ECO:0000313" key="2">
    <source>
        <dbReference type="Proteomes" id="UP000198382"/>
    </source>
</evidence>